<feature type="domain" description="DUF7598" evidence="2">
    <location>
        <begin position="99"/>
        <end position="183"/>
    </location>
</feature>
<evidence type="ECO:0000313" key="4">
    <source>
        <dbReference type="Proteomes" id="UP000030653"/>
    </source>
</evidence>
<keyword evidence="1" id="KW-0472">Membrane</keyword>
<dbReference type="AlphaFoldDB" id="M5FX43"/>
<sequence length="316" mass="34990">MSPFKMISSVKETAWKYLLFNGARFFSILTLLLVFSSNILVMYQDIQAIRDANSGAVTSGIASSNSTLFSNTTMSMATDEFVECDYLEYSTVPNQPAGAFWAILNRLFILFQCLILLWSELGFYEHILKEYMPILGPDFGVWTLGAMQCMISAVVLSHHVDEFPLVSAFFLFAVGCLNIIIGLGYRAKMKEDRILFNFLGKTKSNIKSGLPLMGSDDDDDKPARPAFLRLSGIKGKISNPIRNTQSDAELGSYGYSERMQSWGFGRQGQKAAEYQGAMVSEPVASLPKYAGSPPGSPKVQKAAIEAVWQYKGDSKF</sequence>
<reference evidence="3 4" key="1">
    <citation type="journal article" date="2012" name="Science">
        <title>The Paleozoic origin of enzymatic lignin decomposition reconstructed from 31 fungal genomes.</title>
        <authorList>
            <person name="Floudas D."/>
            <person name="Binder M."/>
            <person name="Riley R."/>
            <person name="Barry K."/>
            <person name="Blanchette R.A."/>
            <person name="Henrissat B."/>
            <person name="Martinez A.T."/>
            <person name="Otillar R."/>
            <person name="Spatafora J.W."/>
            <person name="Yadav J.S."/>
            <person name="Aerts A."/>
            <person name="Benoit I."/>
            <person name="Boyd A."/>
            <person name="Carlson A."/>
            <person name="Copeland A."/>
            <person name="Coutinho P.M."/>
            <person name="de Vries R.P."/>
            <person name="Ferreira P."/>
            <person name="Findley K."/>
            <person name="Foster B."/>
            <person name="Gaskell J."/>
            <person name="Glotzer D."/>
            <person name="Gorecki P."/>
            <person name="Heitman J."/>
            <person name="Hesse C."/>
            <person name="Hori C."/>
            <person name="Igarashi K."/>
            <person name="Jurgens J.A."/>
            <person name="Kallen N."/>
            <person name="Kersten P."/>
            <person name="Kohler A."/>
            <person name="Kuees U."/>
            <person name="Kumar T.K.A."/>
            <person name="Kuo A."/>
            <person name="LaButti K."/>
            <person name="Larrondo L.F."/>
            <person name="Lindquist E."/>
            <person name="Ling A."/>
            <person name="Lombard V."/>
            <person name="Lucas S."/>
            <person name="Lundell T."/>
            <person name="Martin R."/>
            <person name="McLaughlin D.J."/>
            <person name="Morgenstern I."/>
            <person name="Morin E."/>
            <person name="Murat C."/>
            <person name="Nagy L.G."/>
            <person name="Nolan M."/>
            <person name="Ohm R.A."/>
            <person name="Patyshakuliyeva A."/>
            <person name="Rokas A."/>
            <person name="Ruiz-Duenas F.J."/>
            <person name="Sabat G."/>
            <person name="Salamov A."/>
            <person name="Samejima M."/>
            <person name="Schmutz J."/>
            <person name="Slot J.C."/>
            <person name="St John F."/>
            <person name="Stenlid J."/>
            <person name="Sun H."/>
            <person name="Sun S."/>
            <person name="Syed K."/>
            <person name="Tsang A."/>
            <person name="Wiebenga A."/>
            <person name="Young D."/>
            <person name="Pisabarro A."/>
            <person name="Eastwood D.C."/>
            <person name="Martin F."/>
            <person name="Cullen D."/>
            <person name="Grigoriev I.V."/>
            <person name="Hibbett D.S."/>
        </authorList>
    </citation>
    <scope>NUCLEOTIDE SEQUENCE [LARGE SCALE GENOMIC DNA]</scope>
    <source>
        <strain evidence="3 4">DJM-731 SS1</strain>
    </source>
</reference>
<feature type="transmembrane region" description="Helical" evidence="1">
    <location>
        <begin position="21"/>
        <end position="43"/>
    </location>
</feature>
<keyword evidence="4" id="KW-1185">Reference proteome</keyword>
<proteinExistence type="predicted"/>
<accession>M5FX43</accession>
<evidence type="ECO:0000256" key="1">
    <source>
        <dbReference type="SAM" id="Phobius"/>
    </source>
</evidence>
<feature type="transmembrane region" description="Helical" evidence="1">
    <location>
        <begin position="163"/>
        <end position="185"/>
    </location>
</feature>
<keyword evidence="1" id="KW-0812">Transmembrane</keyword>
<dbReference type="Pfam" id="PF24535">
    <property type="entry name" value="DUF7598"/>
    <property type="match status" value="1"/>
</dbReference>
<keyword evidence="1" id="KW-1133">Transmembrane helix</keyword>
<dbReference type="EMBL" id="JH795867">
    <property type="protein sequence ID" value="EJU00295.1"/>
    <property type="molecule type" value="Genomic_DNA"/>
</dbReference>
<protein>
    <recommendedName>
        <fullName evidence="2">DUF7598 domain-containing protein</fullName>
    </recommendedName>
</protein>
<feature type="transmembrane region" description="Helical" evidence="1">
    <location>
        <begin position="139"/>
        <end position="157"/>
    </location>
</feature>
<feature type="transmembrane region" description="Helical" evidence="1">
    <location>
        <begin position="99"/>
        <end position="118"/>
    </location>
</feature>
<dbReference type="HOGENOM" id="CLU_085798_0_0_1"/>
<dbReference type="Proteomes" id="UP000030653">
    <property type="component" value="Unassembled WGS sequence"/>
</dbReference>
<dbReference type="RefSeq" id="XP_040627192.1">
    <property type="nucleotide sequence ID" value="XM_040773163.1"/>
</dbReference>
<name>M5FX43_DACPD</name>
<dbReference type="STRING" id="1858805.M5FX43"/>
<organism evidence="3 4">
    <name type="scientific">Dacryopinax primogenitus (strain DJM 731)</name>
    <name type="common">Brown rot fungus</name>
    <dbReference type="NCBI Taxonomy" id="1858805"/>
    <lineage>
        <taxon>Eukaryota</taxon>
        <taxon>Fungi</taxon>
        <taxon>Dikarya</taxon>
        <taxon>Basidiomycota</taxon>
        <taxon>Agaricomycotina</taxon>
        <taxon>Dacrymycetes</taxon>
        <taxon>Dacrymycetales</taxon>
        <taxon>Dacrymycetaceae</taxon>
        <taxon>Dacryopinax</taxon>
    </lineage>
</organism>
<dbReference type="OMA" id="SWRAEAK"/>
<evidence type="ECO:0000313" key="3">
    <source>
        <dbReference type="EMBL" id="EJU00295.1"/>
    </source>
</evidence>
<evidence type="ECO:0000259" key="2">
    <source>
        <dbReference type="Pfam" id="PF24535"/>
    </source>
</evidence>
<dbReference type="OrthoDB" id="5327148at2759"/>
<dbReference type="InterPro" id="IPR056019">
    <property type="entry name" value="DUF7598"/>
</dbReference>
<dbReference type="GeneID" id="63688225"/>
<gene>
    <name evidence="3" type="ORF">DACRYDRAFT_23234</name>
</gene>